<organism evidence="2 3">
    <name type="scientific">Actinomadura parmotrematis</name>
    <dbReference type="NCBI Taxonomy" id="2864039"/>
    <lineage>
        <taxon>Bacteria</taxon>
        <taxon>Bacillati</taxon>
        <taxon>Actinomycetota</taxon>
        <taxon>Actinomycetes</taxon>
        <taxon>Streptosporangiales</taxon>
        <taxon>Thermomonosporaceae</taxon>
        <taxon>Actinomadura</taxon>
    </lineage>
</organism>
<dbReference type="Proteomes" id="UP000774570">
    <property type="component" value="Unassembled WGS sequence"/>
</dbReference>
<sequence>MRTEGRGAPDADAPWNEIVPGLWMGGHHYRDATGARAAAVPDARFDLVLSLYERAGHGPDPGVEHHCTVIPDDPLTPAQIQVVLDMAERAAHAVRGGRQVLVRCHSGYNRSGLVVAHALTLLGHDAADAIFLVRYRRSRWALNNRTFEEYLTAGLDVAHLLTGLEEQPPAAT</sequence>
<evidence type="ECO:0000313" key="3">
    <source>
        <dbReference type="Proteomes" id="UP000774570"/>
    </source>
</evidence>
<dbReference type="InterPro" id="IPR029021">
    <property type="entry name" value="Prot-tyrosine_phosphatase-like"/>
</dbReference>
<keyword evidence="3" id="KW-1185">Reference proteome</keyword>
<comment type="caution">
    <text evidence="2">The sequence shown here is derived from an EMBL/GenBank/DDBJ whole genome shotgun (WGS) entry which is preliminary data.</text>
</comment>
<evidence type="ECO:0000313" key="2">
    <source>
        <dbReference type="EMBL" id="MBW8485692.1"/>
    </source>
</evidence>
<proteinExistence type="predicted"/>
<gene>
    <name evidence="2" type="ORF">K1Y72_25150</name>
</gene>
<protein>
    <recommendedName>
        <fullName evidence="1">Tyrosine specific protein phosphatases domain-containing protein</fullName>
    </recommendedName>
</protein>
<evidence type="ECO:0000259" key="1">
    <source>
        <dbReference type="PROSITE" id="PS50056"/>
    </source>
</evidence>
<dbReference type="Gene3D" id="3.90.190.10">
    <property type="entry name" value="Protein tyrosine phosphatase superfamily"/>
    <property type="match status" value="1"/>
</dbReference>
<dbReference type="SUPFAM" id="SSF52799">
    <property type="entry name" value="(Phosphotyrosine protein) phosphatases II"/>
    <property type="match status" value="1"/>
</dbReference>
<feature type="domain" description="Tyrosine specific protein phosphatases" evidence="1">
    <location>
        <begin position="81"/>
        <end position="137"/>
    </location>
</feature>
<dbReference type="EMBL" id="JAIBOA010000017">
    <property type="protein sequence ID" value="MBW8485692.1"/>
    <property type="molecule type" value="Genomic_DNA"/>
</dbReference>
<dbReference type="InterPro" id="IPR000387">
    <property type="entry name" value="Tyr_Pase_dom"/>
</dbReference>
<name>A0ABS7FZ23_9ACTN</name>
<dbReference type="PROSITE" id="PS50056">
    <property type="entry name" value="TYR_PHOSPHATASE_2"/>
    <property type="match status" value="1"/>
</dbReference>
<dbReference type="RefSeq" id="WP_220168921.1">
    <property type="nucleotide sequence ID" value="NZ_JAIBOA010000017.1"/>
</dbReference>
<reference evidence="2 3" key="1">
    <citation type="submission" date="2021-07" db="EMBL/GenBank/DDBJ databases">
        <title>Actinomadura sp. PM05-2 isolated from lichen.</title>
        <authorList>
            <person name="Somphong A."/>
            <person name="Phongsopitanun W."/>
            <person name="Tanasupawat S."/>
            <person name="Peongsungnone V."/>
        </authorList>
    </citation>
    <scope>NUCLEOTIDE SEQUENCE [LARGE SCALE GENOMIC DNA]</scope>
    <source>
        <strain evidence="2 3">PM05-2</strain>
    </source>
</reference>
<accession>A0ABS7FZ23</accession>